<evidence type="ECO:0000313" key="1">
    <source>
        <dbReference type="EMBL" id="PKI18434.1"/>
    </source>
</evidence>
<accession>A0A2I0HF70</accession>
<reference evidence="1 2" key="1">
    <citation type="submission" date="2017-11" db="EMBL/GenBank/DDBJ databases">
        <title>De-novo sequencing of pomegranate (Punica granatum L.) genome.</title>
        <authorList>
            <person name="Akparov Z."/>
            <person name="Amiraslanov A."/>
            <person name="Hajiyeva S."/>
            <person name="Abbasov M."/>
            <person name="Kaur K."/>
            <person name="Hamwieh A."/>
            <person name="Solovyev V."/>
            <person name="Salamov A."/>
            <person name="Braich B."/>
            <person name="Kosarev P."/>
            <person name="Mahmoud A."/>
            <person name="Hajiyev E."/>
            <person name="Babayeva S."/>
            <person name="Izzatullayeva V."/>
            <person name="Mammadov A."/>
            <person name="Mammadov A."/>
            <person name="Sharifova S."/>
            <person name="Ojaghi J."/>
            <person name="Eynullazada K."/>
            <person name="Bayramov B."/>
            <person name="Abdulazimova A."/>
            <person name="Shahmuradov I."/>
        </authorList>
    </citation>
    <scope>NUCLEOTIDE SEQUENCE [LARGE SCALE GENOMIC DNA]</scope>
    <source>
        <strain evidence="2">cv. AG2017</strain>
        <tissue evidence="1">Leaf</tissue>
    </source>
</reference>
<evidence type="ECO:0000313" key="2">
    <source>
        <dbReference type="Proteomes" id="UP000233551"/>
    </source>
</evidence>
<gene>
    <name evidence="1" type="ORF">CRG98_049292</name>
</gene>
<keyword evidence="2" id="KW-1185">Reference proteome</keyword>
<dbReference type="AlphaFoldDB" id="A0A2I0HF70"/>
<comment type="caution">
    <text evidence="1">The sequence shown here is derived from an EMBL/GenBank/DDBJ whole genome shotgun (WGS) entry which is preliminary data.</text>
</comment>
<protein>
    <submittedName>
        <fullName evidence="1">Uncharacterized protein</fullName>
    </submittedName>
</protein>
<organism evidence="1 2">
    <name type="scientific">Punica granatum</name>
    <name type="common">Pomegranate</name>
    <dbReference type="NCBI Taxonomy" id="22663"/>
    <lineage>
        <taxon>Eukaryota</taxon>
        <taxon>Viridiplantae</taxon>
        <taxon>Streptophyta</taxon>
        <taxon>Embryophyta</taxon>
        <taxon>Tracheophyta</taxon>
        <taxon>Spermatophyta</taxon>
        <taxon>Magnoliopsida</taxon>
        <taxon>eudicotyledons</taxon>
        <taxon>Gunneridae</taxon>
        <taxon>Pentapetalae</taxon>
        <taxon>rosids</taxon>
        <taxon>malvids</taxon>
        <taxon>Myrtales</taxon>
        <taxon>Lythraceae</taxon>
        <taxon>Punica</taxon>
    </lineage>
</organism>
<dbReference type="Proteomes" id="UP000233551">
    <property type="component" value="Unassembled WGS sequence"/>
</dbReference>
<proteinExistence type="predicted"/>
<dbReference type="EMBL" id="PGOL01038040">
    <property type="protein sequence ID" value="PKI18434.1"/>
    <property type="molecule type" value="Genomic_DNA"/>
</dbReference>
<sequence length="92" mass="10529">MERHLLIMLPLRNRGRAPIRGRPISRVSFPRNRTFPRLAIERRPRMRDGVQESTIAISLALASAVLVHDHPAEEKHLAEDEDEAVAWPHLAL</sequence>
<name>A0A2I0HF70_PUNGR</name>